<dbReference type="SMART" id="SM00530">
    <property type="entry name" value="HTH_XRE"/>
    <property type="match status" value="1"/>
</dbReference>
<dbReference type="InterPro" id="IPR010982">
    <property type="entry name" value="Lambda_DNA-bd_dom_sf"/>
</dbReference>
<proteinExistence type="predicted"/>
<evidence type="ECO:0000313" key="3">
    <source>
        <dbReference type="Proteomes" id="UP000036000"/>
    </source>
</evidence>
<accession>A0AAC8UVB1</accession>
<organism evidence="2 3">
    <name type="scientific">Levilactobacillus koreensis</name>
    <dbReference type="NCBI Taxonomy" id="637971"/>
    <lineage>
        <taxon>Bacteria</taxon>
        <taxon>Bacillati</taxon>
        <taxon>Bacillota</taxon>
        <taxon>Bacilli</taxon>
        <taxon>Lactobacillales</taxon>
        <taxon>Lactobacillaceae</taxon>
        <taxon>Levilactobacillus</taxon>
    </lineage>
</organism>
<evidence type="ECO:0000259" key="1">
    <source>
        <dbReference type="PROSITE" id="PS50943"/>
    </source>
</evidence>
<sequence>MTKQDYLTNVEDLFSQDMQDSNFANQVKTEENKLTSAIAVRNEREIYGWTQQELAEKAGIPQSTIARIESGANTSMETISKIANAFGKSVQINFA</sequence>
<dbReference type="InterPro" id="IPR001387">
    <property type="entry name" value="Cro/C1-type_HTH"/>
</dbReference>
<dbReference type="EMBL" id="CP012033">
    <property type="protein sequence ID" value="AKP64374.1"/>
    <property type="molecule type" value="Genomic_DNA"/>
</dbReference>
<dbReference type="AlphaFoldDB" id="A0AAC8UVB1"/>
<dbReference type="CDD" id="cd00093">
    <property type="entry name" value="HTH_XRE"/>
    <property type="match status" value="1"/>
</dbReference>
<gene>
    <name evidence="2" type="ORF">ABN16_04760</name>
</gene>
<dbReference type="RefSeq" id="WP_048733354.1">
    <property type="nucleotide sequence ID" value="NZ_CP012033.1"/>
</dbReference>
<name>A0AAC8UVB1_9LACO</name>
<dbReference type="Proteomes" id="UP000036000">
    <property type="component" value="Chromosome"/>
</dbReference>
<dbReference type="SUPFAM" id="SSF47413">
    <property type="entry name" value="lambda repressor-like DNA-binding domains"/>
    <property type="match status" value="1"/>
</dbReference>
<keyword evidence="3" id="KW-1185">Reference proteome</keyword>
<dbReference type="Gene3D" id="1.10.260.40">
    <property type="entry name" value="lambda repressor-like DNA-binding domains"/>
    <property type="match status" value="1"/>
</dbReference>
<feature type="domain" description="HTH cro/C1-type" evidence="1">
    <location>
        <begin position="40"/>
        <end position="93"/>
    </location>
</feature>
<dbReference type="PROSITE" id="PS50943">
    <property type="entry name" value="HTH_CROC1"/>
    <property type="match status" value="1"/>
</dbReference>
<dbReference type="Pfam" id="PF01381">
    <property type="entry name" value="HTH_3"/>
    <property type="match status" value="1"/>
</dbReference>
<dbReference type="GO" id="GO:0003677">
    <property type="term" value="F:DNA binding"/>
    <property type="evidence" value="ECO:0007669"/>
    <property type="project" value="InterPro"/>
</dbReference>
<protein>
    <submittedName>
        <fullName evidence="2">XRE family transcriptional regulator</fullName>
    </submittedName>
</protein>
<evidence type="ECO:0000313" key="2">
    <source>
        <dbReference type="EMBL" id="AKP64374.1"/>
    </source>
</evidence>
<reference evidence="2 3" key="1">
    <citation type="submission" date="2015-07" db="EMBL/GenBank/DDBJ databases">
        <title>Lactobacillus korensis/26-25/ whole genome sequencing.</title>
        <authorList>
            <person name="Kim M.K."/>
            <person name="Im W.-T."/>
            <person name="Srinivasan S."/>
            <person name="Lee J.-J."/>
        </authorList>
    </citation>
    <scope>NUCLEOTIDE SEQUENCE [LARGE SCALE GENOMIC DNA]</scope>
    <source>
        <strain evidence="2 3">26-25</strain>
    </source>
</reference>
<dbReference type="KEGG" id="lko:ABN16_04760"/>